<evidence type="ECO:0000313" key="2">
    <source>
        <dbReference type="EMBL" id="EAY16506.1"/>
    </source>
</evidence>
<dbReference type="VEuPathDB" id="TrichDB:TVAGG3_0962700"/>
<dbReference type="Proteomes" id="UP000001542">
    <property type="component" value="Unassembled WGS sequence"/>
</dbReference>
<dbReference type="InterPro" id="IPR049625">
    <property type="entry name" value="Glyco_transf_61_cat"/>
</dbReference>
<reference evidence="2" key="2">
    <citation type="journal article" date="2007" name="Science">
        <title>Draft genome sequence of the sexually transmitted pathogen Trichomonas vaginalis.</title>
        <authorList>
            <person name="Carlton J.M."/>
            <person name="Hirt R.P."/>
            <person name="Silva J.C."/>
            <person name="Delcher A.L."/>
            <person name="Schatz M."/>
            <person name="Zhao Q."/>
            <person name="Wortman J.R."/>
            <person name="Bidwell S.L."/>
            <person name="Alsmark U.C.M."/>
            <person name="Besteiro S."/>
            <person name="Sicheritz-Ponten T."/>
            <person name="Noel C.J."/>
            <person name="Dacks J.B."/>
            <person name="Foster P.G."/>
            <person name="Simillion C."/>
            <person name="Van de Peer Y."/>
            <person name="Miranda-Saavedra D."/>
            <person name="Barton G.J."/>
            <person name="Westrop G.D."/>
            <person name="Mueller S."/>
            <person name="Dessi D."/>
            <person name="Fiori P.L."/>
            <person name="Ren Q."/>
            <person name="Paulsen I."/>
            <person name="Zhang H."/>
            <person name="Bastida-Corcuera F.D."/>
            <person name="Simoes-Barbosa A."/>
            <person name="Brown M.T."/>
            <person name="Hayes R.D."/>
            <person name="Mukherjee M."/>
            <person name="Okumura C.Y."/>
            <person name="Schneider R."/>
            <person name="Smith A.J."/>
            <person name="Vanacova S."/>
            <person name="Villalvazo M."/>
            <person name="Haas B.J."/>
            <person name="Pertea M."/>
            <person name="Feldblyum T.V."/>
            <person name="Utterback T.R."/>
            <person name="Shu C.L."/>
            <person name="Osoegawa K."/>
            <person name="de Jong P.J."/>
            <person name="Hrdy I."/>
            <person name="Horvathova L."/>
            <person name="Zubacova Z."/>
            <person name="Dolezal P."/>
            <person name="Malik S.B."/>
            <person name="Logsdon J.M. Jr."/>
            <person name="Henze K."/>
            <person name="Gupta A."/>
            <person name="Wang C.C."/>
            <person name="Dunne R.L."/>
            <person name="Upcroft J.A."/>
            <person name="Upcroft P."/>
            <person name="White O."/>
            <person name="Salzberg S.L."/>
            <person name="Tang P."/>
            <person name="Chiu C.-H."/>
            <person name="Lee Y.-S."/>
            <person name="Embley T.M."/>
            <person name="Coombs G.H."/>
            <person name="Mottram J.C."/>
            <person name="Tachezy J."/>
            <person name="Fraser-Liggett C.M."/>
            <person name="Johnson P.J."/>
        </authorList>
    </citation>
    <scope>NUCLEOTIDE SEQUENCE [LARGE SCALE GENOMIC DNA]</scope>
    <source>
        <strain evidence="2">G3</strain>
    </source>
</reference>
<dbReference type="Pfam" id="PF04577">
    <property type="entry name" value="Glyco_transf_61"/>
    <property type="match status" value="1"/>
</dbReference>
<protein>
    <recommendedName>
        <fullName evidence="1">Glycosyltransferase 61 catalytic domain-containing protein</fullName>
    </recommendedName>
</protein>
<evidence type="ECO:0000259" key="1">
    <source>
        <dbReference type="Pfam" id="PF04577"/>
    </source>
</evidence>
<dbReference type="GO" id="GO:0016757">
    <property type="term" value="F:glycosyltransferase activity"/>
    <property type="evidence" value="ECO:0000318"/>
    <property type="project" value="GO_Central"/>
</dbReference>
<feature type="domain" description="Glycosyltransferase 61 catalytic" evidence="1">
    <location>
        <begin position="22"/>
        <end position="145"/>
    </location>
</feature>
<dbReference type="RefSeq" id="XP_001328729.1">
    <property type="nucleotide sequence ID" value="XM_001328694.1"/>
</dbReference>
<evidence type="ECO:0000313" key="3">
    <source>
        <dbReference type="Proteomes" id="UP000001542"/>
    </source>
</evidence>
<dbReference type="VEuPathDB" id="TrichDB:TVAG_348160"/>
<keyword evidence="3" id="KW-1185">Reference proteome</keyword>
<dbReference type="AlphaFoldDB" id="A2DSV7"/>
<dbReference type="EMBL" id="DS113241">
    <property type="protein sequence ID" value="EAY16506.1"/>
    <property type="molecule type" value="Genomic_DNA"/>
</dbReference>
<gene>
    <name evidence="2" type="ORF">TVAG_348160</name>
</gene>
<accession>A2DSV7</accession>
<name>A2DSV7_TRIV3</name>
<dbReference type="KEGG" id="tva:4774516"/>
<proteinExistence type="predicted"/>
<dbReference type="InParanoid" id="A2DSV7"/>
<reference evidence="2" key="1">
    <citation type="submission" date="2006-10" db="EMBL/GenBank/DDBJ databases">
        <authorList>
            <person name="Amadeo P."/>
            <person name="Zhao Q."/>
            <person name="Wortman J."/>
            <person name="Fraser-Liggett C."/>
            <person name="Carlton J."/>
        </authorList>
    </citation>
    <scope>NUCLEOTIDE SEQUENCE</scope>
    <source>
        <strain evidence="2">G3</strain>
    </source>
</reference>
<sequence length="239" mass="28152">MIFVRYLGLNITFVTLKDDEQFFVRKLWVIHTLELAHGYTSGGIHRIREIVFQKEDYKKIKPERYVVANRPRRSGRFIYEVRTLVKSLNENTIIEKGCKWIRDDNFYGISLMRIVKFWMSLKILVTVQGSGIYNAIFMHEKTGMVLLFSSSADGPNVQLCNHLHIFMIGVVHPDRDIISRKPQLTNYTDMIKYTQRVVDAVNHGSWTNLEGLKRFLDPSYPIANITEFILTYNDYIRHW</sequence>
<organism evidence="2 3">
    <name type="scientific">Trichomonas vaginalis (strain ATCC PRA-98 / G3)</name>
    <dbReference type="NCBI Taxonomy" id="412133"/>
    <lineage>
        <taxon>Eukaryota</taxon>
        <taxon>Metamonada</taxon>
        <taxon>Parabasalia</taxon>
        <taxon>Trichomonadida</taxon>
        <taxon>Trichomonadidae</taxon>
        <taxon>Trichomonas</taxon>
    </lineage>
</organism>